<sequence length="190" mass="21327">MSTITNESNIETLKQDVASLESSNKTLSKANASLTDAVIDHKCRSMRDNMLLFGIPEGRSWELGTPSYQAVSNTEHLNDTTDPASNSTAIPNNQPPTFRDSLSVSENCEAKVFYFLVNTCLTCRIRNQQYRLIAPTEKEPYPTEVKEHRKELIPAMFKARSESKRAVLVRDKLFIGNRLYTPGSSAIHTD</sequence>
<protein>
    <submittedName>
        <fullName evidence="2">Uncharacterized protein</fullName>
    </submittedName>
</protein>
<gene>
    <name evidence="2" type="ORF">MAR_022096</name>
</gene>
<reference evidence="2" key="1">
    <citation type="submission" date="2022-11" db="EMBL/GenBank/DDBJ databases">
        <title>Centuries of genome instability and evolution in soft-shell clam transmissible cancer (bioRxiv).</title>
        <authorList>
            <person name="Hart S.F.M."/>
            <person name="Yonemitsu M.A."/>
            <person name="Giersch R.M."/>
            <person name="Beal B.F."/>
            <person name="Arriagada G."/>
            <person name="Davis B.W."/>
            <person name="Ostrander E.A."/>
            <person name="Goff S.P."/>
            <person name="Metzger M.J."/>
        </authorList>
    </citation>
    <scope>NUCLEOTIDE SEQUENCE</scope>
    <source>
        <strain evidence="2">MELC-2E11</strain>
        <tissue evidence="2">Siphon/mantle</tissue>
    </source>
</reference>
<dbReference type="Proteomes" id="UP001164746">
    <property type="component" value="Chromosome 3"/>
</dbReference>
<dbReference type="EMBL" id="CP111014">
    <property type="protein sequence ID" value="WAQ97723.1"/>
    <property type="molecule type" value="Genomic_DNA"/>
</dbReference>
<keyword evidence="3" id="KW-1185">Reference proteome</keyword>
<evidence type="ECO:0000313" key="2">
    <source>
        <dbReference type="EMBL" id="WAQ97723.1"/>
    </source>
</evidence>
<feature type="region of interest" description="Disordered" evidence="1">
    <location>
        <begin position="76"/>
        <end position="96"/>
    </location>
</feature>
<accession>A0ABY7DNS6</accession>
<organism evidence="2 3">
    <name type="scientific">Mya arenaria</name>
    <name type="common">Soft-shell clam</name>
    <dbReference type="NCBI Taxonomy" id="6604"/>
    <lineage>
        <taxon>Eukaryota</taxon>
        <taxon>Metazoa</taxon>
        <taxon>Spiralia</taxon>
        <taxon>Lophotrochozoa</taxon>
        <taxon>Mollusca</taxon>
        <taxon>Bivalvia</taxon>
        <taxon>Autobranchia</taxon>
        <taxon>Heteroconchia</taxon>
        <taxon>Euheterodonta</taxon>
        <taxon>Imparidentia</taxon>
        <taxon>Neoheterodontei</taxon>
        <taxon>Myida</taxon>
        <taxon>Myoidea</taxon>
        <taxon>Myidae</taxon>
        <taxon>Mya</taxon>
    </lineage>
</organism>
<evidence type="ECO:0000256" key="1">
    <source>
        <dbReference type="SAM" id="MobiDB-lite"/>
    </source>
</evidence>
<evidence type="ECO:0000313" key="3">
    <source>
        <dbReference type="Proteomes" id="UP001164746"/>
    </source>
</evidence>
<proteinExistence type="predicted"/>
<name>A0ABY7DNS6_MYAAR</name>